<dbReference type="AlphaFoldDB" id="A0A1B2M2W6"/>
<feature type="transmembrane region" description="Helical" evidence="2">
    <location>
        <begin position="231"/>
        <end position="250"/>
    </location>
</feature>
<dbReference type="CDD" id="cd00060">
    <property type="entry name" value="FHA"/>
    <property type="match status" value="1"/>
</dbReference>
<dbReference type="SUPFAM" id="SSF49879">
    <property type="entry name" value="SMAD/FHA domain"/>
    <property type="match status" value="1"/>
</dbReference>
<dbReference type="Pfam" id="PF00498">
    <property type="entry name" value="FHA"/>
    <property type="match status" value="1"/>
</dbReference>
<dbReference type="Proteomes" id="UP000093391">
    <property type="component" value="Chromosome"/>
</dbReference>
<dbReference type="PROSITE" id="PS50006">
    <property type="entry name" value="FHA_DOMAIN"/>
    <property type="match status" value="1"/>
</dbReference>
<dbReference type="SMART" id="SM00240">
    <property type="entry name" value="FHA"/>
    <property type="match status" value="1"/>
</dbReference>
<evidence type="ECO:0000313" key="5">
    <source>
        <dbReference type="Proteomes" id="UP000093391"/>
    </source>
</evidence>
<sequence length="251" mass="27599">MTWKLQAISDELAGADLIIDRDMLVGRHQDADVLLQSAAISRRHAAFLLKEQQLYLQDLNSSNGTFVNAVRIQTETQLHANDKIQFANIEFVVLQQPHESIQNAETTANTESTANTEAALQSTAVQNSAEEQLTLNEQKVLAEQKTPENQQNSEEQKPVDQGMPSLAERAADITLGRDGMPQQVAIPKPAPIPEGVDLTAVQQKAEPEKVAIETPPSAVEQQLEQKKNVSVGLLTVIVLVIIAVLAWWFLQ</sequence>
<reference evidence="4 5" key="1">
    <citation type="submission" date="2016-08" db="EMBL/GenBank/DDBJ databases">
        <authorList>
            <person name="Seilhamer J.J."/>
        </authorList>
    </citation>
    <scope>NUCLEOTIDE SEQUENCE [LARGE SCALE GENOMIC DNA]</scope>
    <source>
        <strain evidence="4 5">BRTC-1</strain>
    </source>
</reference>
<dbReference type="InterPro" id="IPR008984">
    <property type="entry name" value="SMAD_FHA_dom_sf"/>
</dbReference>
<protein>
    <recommendedName>
        <fullName evidence="3">FHA domain-containing protein</fullName>
    </recommendedName>
</protein>
<dbReference type="EMBL" id="CP016895">
    <property type="protein sequence ID" value="AOA59540.1"/>
    <property type="molecule type" value="Genomic_DNA"/>
</dbReference>
<dbReference type="KEGG" id="ala:BFG52_15100"/>
<dbReference type="RefSeq" id="WP_067558070.1">
    <property type="nucleotide sequence ID" value="NZ_CP016895.1"/>
</dbReference>
<dbReference type="OrthoDB" id="9815482at2"/>
<evidence type="ECO:0000256" key="2">
    <source>
        <dbReference type="SAM" id="Phobius"/>
    </source>
</evidence>
<keyword evidence="2" id="KW-1133">Transmembrane helix</keyword>
<name>A0A1B2M2W6_9GAMM</name>
<keyword evidence="2" id="KW-0472">Membrane</keyword>
<dbReference type="InterPro" id="IPR000253">
    <property type="entry name" value="FHA_dom"/>
</dbReference>
<dbReference type="PANTHER" id="PTHR23308">
    <property type="entry name" value="NUCLEAR INHIBITOR OF PROTEIN PHOSPHATASE-1"/>
    <property type="match status" value="1"/>
</dbReference>
<proteinExistence type="predicted"/>
<keyword evidence="5" id="KW-1185">Reference proteome</keyword>
<dbReference type="Gene3D" id="2.60.200.20">
    <property type="match status" value="1"/>
</dbReference>
<dbReference type="STRING" id="1789224.BFG52_15100"/>
<evidence type="ECO:0000313" key="4">
    <source>
        <dbReference type="EMBL" id="AOA59540.1"/>
    </source>
</evidence>
<dbReference type="InterPro" id="IPR050923">
    <property type="entry name" value="Cell_Proc_Reg/RNA_Proc"/>
</dbReference>
<evidence type="ECO:0000259" key="3">
    <source>
        <dbReference type="PROSITE" id="PS50006"/>
    </source>
</evidence>
<feature type="region of interest" description="Disordered" evidence="1">
    <location>
        <begin position="144"/>
        <end position="164"/>
    </location>
</feature>
<organism evidence="4 5">
    <name type="scientific">Acinetobacter larvae</name>
    <dbReference type="NCBI Taxonomy" id="1789224"/>
    <lineage>
        <taxon>Bacteria</taxon>
        <taxon>Pseudomonadati</taxon>
        <taxon>Pseudomonadota</taxon>
        <taxon>Gammaproteobacteria</taxon>
        <taxon>Moraxellales</taxon>
        <taxon>Moraxellaceae</taxon>
        <taxon>Acinetobacter</taxon>
    </lineage>
</organism>
<gene>
    <name evidence="4" type="ORF">BFG52_15100</name>
</gene>
<feature type="domain" description="FHA" evidence="3">
    <location>
        <begin position="23"/>
        <end position="72"/>
    </location>
</feature>
<evidence type="ECO:0000256" key="1">
    <source>
        <dbReference type="SAM" id="MobiDB-lite"/>
    </source>
</evidence>
<accession>A0A1B2M2W6</accession>
<keyword evidence="2" id="KW-0812">Transmembrane</keyword>